<dbReference type="SUPFAM" id="SSF81321">
    <property type="entry name" value="Family A G protein-coupled receptor-like"/>
    <property type="match status" value="1"/>
</dbReference>
<keyword evidence="8" id="KW-0675">Receptor</keyword>
<comment type="similarity">
    <text evidence="2">Belongs to the G-protein coupled receptor 1 family.</text>
</comment>
<evidence type="ECO:0000313" key="13">
    <source>
        <dbReference type="EMBL" id="CAD7278834.1"/>
    </source>
</evidence>
<evidence type="ECO:0000256" key="8">
    <source>
        <dbReference type="ARBA" id="ARBA00023170"/>
    </source>
</evidence>
<dbReference type="Gene3D" id="1.20.1070.10">
    <property type="entry name" value="Rhodopsin 7-helix transmembrane proteins"/>
    <property type="match status" value="2"/>
</dbReference>
<feature type="compositionally biased region" description="Low complexity" evidence="10">
    <location>
        <begin position="189"/>
        <end position="200"/>
    </location>
</feature>
<evidence type="ECO:0000313" key="14">
    <source>
        <dbReference type="Proteomes" id="UP000678499"/>
    </source>
</evidence>
<dbReference type="Proteomes" id="UP000678499">
    <property type="component" value="Unassembled WGS sequence"/>
</dbReference>
<feature type="compositionally biased region" description="Polar residues" evidence="10">
    <location>
        <begin position="232"/>
        <end position="241"/>
    </location>
</feature>
<reference evidence="13" key="1">
    <citation type="submission" date="2020-11" db="EMBL/GenBank/DDBJ databases">
        <authorList>
            <person name="Tran Van P."/>
        </authorList>
    </citation>
    <scope>NUCLEOTIDE SEQUENCE</scope>
</reference>
<dbReference type="Pfam" id="PF00001">
    <property type="entry name" value="7tm_1"/>
    <property type="match status" value="1"/>
</dbReference>
<keyword evidence="3" id="KW-1003">Cell membrane</keyword>
<dbReference type="GO" id="GO:0004993">
    <property type="term" value="F:G protein-coupled serotonin receptor activity"/>
    <property type="evidence" value="ECO:0007669"/>
    <property type="project" value="TreeGrafter"/>
</dbReference>
<organism evidence="13">
    <name type="scientific">Notodromas monacha</name>
    <dbReference type="NCBI Taxonomy" id="399045"/>
    <lineage>
        <taxon>Eukaryota</taxon>
        <taxon>Metazoa</taxon>
        <taxon>Ecdysozoa</taxon>
        <taxon>Arthropoda</taxon>
        <taxon>Crustacea</taxon>
        <taxon>Oligostraca</taxon>
        <taxon>Ostracoda</taxon>
        <taxon>Podocopa</taxon>
        <taxon>Podocopida</taxon>
        <taxon>Cypridocopina</taxon>
        <taxon>Cypridoidea</taxon>
        <taxon>Cyprididae</taxon>
        <taxon>Notodromas</taxon>
    </lineage>
</organism>
<feature type="compositionally biased region" description="Basic and acidic residues" evidence="10">
    <location>
        <begin position="158"/>
        <end position="170"/>
    </location>
</feature>
<gene>
    <name evidence="13" type="ORF">NMOB1V02_LOCUS6530</name>
</gene>
<feature type="transmembrane region" description="Helical" evidence="11">
    <location>
        <begin position="65"/>
        <end position="85"/>
    </location>
</feature>
<evidence type="ECO:0000256" key="4">
    <source>
        <dbReference type="ARBA" id="ARBA00022692"/>
    </source>
</evidence>
<feature type="compositionally biased region" description="Low complexity" evidence="10">
    <location>
        <begin position="116"/>
        <end position="132"/>
    </location>
</feature>
<dbReference type="GO" id="GO:0045202">
    <property type="term" value="C:synapse"/>
    <property type="evidence" value="ECO:0007669"/>
    <property type="project" value="TreeGrafter"/>
</dbReference>
<evidence type="ECO:0000259" key="12">
    <source>
        <dbReference type="PROSITE" id="PS50262"/>
    </source>
</evidence>
<feature type="compositionally biased region" description="Polar residues" evidence="10">
    <location>
        <begin position="265"/>
        <end position="281"/>
    </location>
</feature>
<keyword evidence="5 11" id="KW-1133">Transmembrane helix</keyword>
<evidence type="ECO:0000256" key="2">
    <source>
        <dbReference type="ARBA" id="ARBA00010663"/>
    </source>
</evidence>
<keyword evidence="4 11" id="KW-0812">Transmembrane</keyword>
<dbReference type="GO" id="GO:0016907">
    <property type="term" value="F:G protein-coupled acetylcholine receptor activity"/>
    <property type="evidence" value="ECO:0007669"/>
    <property type="project" value="TreeGrafter"/>
</dbReference>
<evidence type="ECO:0000256" key="10">
    <source>
        <dbReference type="SAM" id="MobiDB-lite"/>
    </source>
</evidence>
<dbReference type="OrthoDB" id="10071887at2759"/>
<feature type="transmembrane region" description="Helical" evidence="11">
    <location>
        <begin position="804"/>
        <end position="824"/>
    </location>
</feature>
<protein>
    <recommendedName>
        <fullName evidence="12">G-protein coupled receptors family 1 profile domain-containing protein</fullName>
    </recommendedName>
</protein>
<accession>A0A7R9BQP3</accession>
<keyword evidence="9" id="KW-0807">Transducer</keyword>
<evidence type="ECO:0000256" key="9">
    <source>
        <dbReference type="ARBA" id="ARBA00023224"/>
    </source>
</evidence>
<keyword evidence="7 11" id="KW-0472">Membrane</keyword>
<keyword evidence="14" id="KW-1185">Reference proteome</keyword>
<feature type="compositionally biased region" description="Polar residues" evidence="10">
    <location>
        <begin position="171"/>
        <end position="188"/>
    </location>
</feature>
<evidence type="ECO:0000256" key="3">
    <source>
        <dbReference type="ARBA" id="ARBA00022475"/>
    </source>
</evidence>
<comment type="subcellular location">
    <subcellularLocation>
        <location evidence="1">Cell membrane</location>
        <topology evidence="1">Multi-pass membrane protein</topology>
    </subcellularLocation>
</comment>
<keyword evidence="6" id="KW-0297">G-protein coupled receptor</keyword>
<dbReference type="PROSITE" id="PS50262">
    <property type="entry name" value="G_PROTEIN_RECEP_F1_2"/>
    <property type="match status" value="1"/>
</dbReference>
<evidence type="ECO:0000256" key="5">
    <source>
        <dbReference type="ARBA" id="ARBA00022989"/>
    </source>
</evidence>
<feature type="region of interest" description="Disordered" evidence="10">
    <location>
        <begin position="116"/>
        <end position="393"/>
    </location>
</feature>
<name>A0A7R9BQP3_9CRUS</name>
<dbReference type="GO" id="GO:0030425">
    <property type="term" value="C:dendrite"/>
    <property type="evidence" value="ECO:0007669"/>
    <property type="project" value="TreeGrafter"/>
</dbReference>
<feature type="compositionally biased region" description="Polar residues" evidence="10">
    <location>
        <begin position="7"/>
        <end position="25"/>
    </location>
</feature>
<evidence type="ECO:0000256" key="11">
    <source>
        <dbReference type="SAM" id="Phobius"/>
    </source>
</evidence>
<feature type="compositionally biased region" description="Polar residues" evidence="10">
    <location>
        <begin position="330"/>
        <end position="361"/>
    </location>
</feature>
<feature type="compositionally biased region" description="Low complexity" evidence="10">
    <location>
        <begin position="142"/>
        <end position="154"/>
    </location>
</feature>
<proteinExistence type="inferred from homology"/>
<dbReference type="EMBL" id="OA883416">
    <property type="protein sequence ID" value="CAD7278834.1"/>
    <property type="molecule type" value="Genomic_DNA"/>
</dbReference>
<dbReference type="GO" id="GO:0007187">
    <property type="term" value="P:G protein-coupled receptor signaling pathway, coupled to cyclic nucleotide second messenger"/>
    <property type="evidence" value="ECO:0007669"/>
    <property type="project" value="TreeGrafter"/>
</dbReference>
<dbReference type="PANTHER" id="PTHR24247:SF191">
    <property type="entry name" value="MUSCARINIC ACETYLCHOLINE RECEPTOR, B-TYPE, ISOFORM A"/>
    <property type="match status" value="1"/>
</dbReference>
<dbReference type="PANTHER" id="PTHR24247">
    <property type="entry name" value="5-HYDROXYTRYPTAMINE RECEPTOR"/>
    <property type="match status" value="1"/>
</dbReference>
<evidence type="ECO:0000256" key="7">
    <source>
        <dbReference type="ARBA" id="ARBA00023136"/>
    </source>
</evidence>
<evidence type="ECO:0000256" key="1">
    <source>
        <dbReference type="ARBA" id="ARBA00004651"/>
    </source>
</evidence>
<feature type="transmembrane region" description="Helical" evidence="11">
    <location>
        <begin position="763"/>
        <end position="784"/>
    </location>
</feature>
<dbReference type="InterPro" id="IPR000276">
    <property type="entry name" value="GPCR_Rhodpsn"/>
</dbReference>
<feature type="domain" description="G-protein coupled receptors family 1 profile" evidence="12">
    <location>
        <begin position="735"/>
        <end position="821"/>
    </location>
</feature>
<feature type="region of interest" description="Disordered" evidence="10">
    <location>
        <begin position="1"/>
        <end position="25"/>
    </location>
</feature>
<dbReference type="EMBL" id="CAJPEX010001379">
    <property type="protein sequence ID" value="CAG0918986.1"/>
    <property type="molecule type" value="Genomic_DNA"/>
</dbReference>
<evidence type="ECO:0000256" key="6">
    <source>
        <dbReference type="ARBA" id="ARBA00023040"/>
    </source>
</evidence>
<dbReference type="GO" id="GO:0005886">
    <property type="term" value="C:plasma membrane"/>
    <property type="evidence" value="ECO:0007669"/>
    <property type="project" value="UniProtKB-SubCell"/>
</dbReference>
<dbReference type="GO" id="GO:0007197">
    <property type="term" value="P:adenylate cyclase-inhibiting G protein-coupled acetylcholine receptor signaling pathway"/>
    <property type="evidence" value="ECO:0007669"/>
    <property type="project" value="TreeGrafter"/>
</dbReference>
<sequence length="843" mass="90884">MAIFRIGSSTAVRSDPTLSSSADHKNTNSTTATIFTIGEDFISKWDLNPGECQVQFLKDPVFNTALIIGYYWITLVVMLVLYAGIYQTAYQMQKKSAEKHKAMQIALNKSSNLTSSKTQTTLLKQDSKPGSTGKPGGKGQKVESSSGQKASSKSTGNKKADDKNQQKFDSRSSSPAFDSDDNTSAVKDNSSGAANASAANKGISMTAKHIGSLPPVPETDHCDGPDTKPVLPNNNLKSEPTGSFFAKPVSQNAAAVIEPVETPKSKSNSPAPQTQGVQQPGESFFAKPKSAPTENQKATDSFFFKPAAQAELVHSSSTSITAGVKAQTPEAASTVNQEKAASIHTTPRQTPKPSGNATNEIPDNPRLSSLAMVLPSPDDPRSGSTTPKAWQGSYKTPLPTPPPMNGIHSNPTPSPLSSRNSITIFTPMPTPANGSLVDISQTLYYDQMLQNGAGPENSYAYWINDTNSMNDMPLPSPGLENMFPPPPSPIIPYFTFQNGVYQPEKHHRAQESFSRPSSLCLQLADNSDWRYLDESSVVVQSPLLATPPSTMASSGGSPLQVLPLTKSDIAMQSYYVNGGHRIKQFPDGILESGPFPVLPPPHGFGSSFSTPTGIQAFLMKPDLLPVEPQQQVSREDDPLTPATVIEAVVHVTSTLEAKDSSADSGIETNERVQEVPADPIPEVVEVPSLRQPSPVVLKPEPAAVAIEISSCKEPSASLNNKAEVVNQESLTLAQRIASRLKKPKKNPEECRKKSKSENRAKKAFKTISVIMGAFVACWTPYHILALVQGFCSDPQGCVNNHLYMFSYFLCYANSPMNPFCYALANQQFKKTFTRLLKGDFHVT</sequence>
<dbReference type="AlphaFoldDB" id="A0A7R9BQP3"/>
<dbReference type="InterPro" id="IPR017452">
    <property type="entry name" value="GPCR_Rhodpsn_7TM"/>
</dbReference>